<dbReference type="InterPro" id="IPR020841">
    <property type="entry name" value="PKS_Beta-ketoAc_synthase_dom"/>
</dbReference>
<dbReference type="OMA" id="IGRCERM"/>
<dbReference type="GO" id="GO:0005739">
    <property type="term" value="C:mitochondrion"/>
    <property type="evidence" value="ECO:0007669"/>
    <property type="project" value="TreeGrafter"/>
</dbReference>
<dbReference type="STRING" id="431595.K3WIK4"/>
<dbReference type="AlphaFoldDB" id="K3WIK4"/>
<dbReference type="EnsemblProtists" id="PYU1_T004796">
    <property type="protein sequence ID" value="PYU1_T004796"/>
    <property type="gene ID" value="PYU1_G004785"/>
</dbReference>
<dbReference type="InterPro" id="IPR000794">
    <property type="entry name" value="Beta-ketoacyl_synthase"/>
</dbReference>
<accession>K3WIK4</accession>
<sequence length="462" mass="49106">VPGNAVPFDGQNTLDSLLAGANCIAPLSNATKDAILSRRIVEVKKFSVNGDVTRHHVATRDEGVQVAAVMQPVDLETQYGIPPALVGSMDEATRLGVAAGLDALKNANLVDGITDKWRLPEKLQASTGIIYATSFPTMNAAVSEANRFQHNEGEGQPVELDRKILFRLLVLANAQLAQITGAHGPNTQVNAACAGTTQAIGMAQDWLALGKCDRVVVIASDVASNETLIPWIGGGFRVLGAASTAANVADAALPFDKRRNGMVLGAGAVGLVLESAAAFAAHHRPTSSPLRSTHVRLLRSHFSNSAYHGASLDPKHVSEELVHLLLRVEKDFGITRAEIAEHGVYYSHETFTNASPKASCAYTEIEALRSAFGAELLEKLVVANTKGFTGHPMSVSFEDVVAVEGLRQGKLPPVVNFQLHDPNLGPQPLRLAPGGTHHHKYALHFAAGFGSQLAFTLYALQQ</sequence>
<evidence type="ECO:0000259" key="3">
    <source>
        <dbReference type="PROSITE" id="PS52004"/>
    </source>
</evidence>
<reference evidence="5" key="2">
    <citation type="submission" date="2010-04" db="EMBL/GenBank/DDBJ databases">
        <authorList>
            <person name="Buell R."/>
            <person name="Hamilton J."/>
            <person name="Hostetler J."/>
        </authorList>
    </citation>
    <scope>NUCLEOTIDE SEQUENCE [LARGE SCALE GENOMIC DNA]</scope>
    <source>
        <strain evidence="5">DAOM:BR144</strain>
    </source>
</reference>
<dbReference type="Proteomes" id="UP000019132">
    <property type="component" value="Unassembled WGS sequence"/>
</dbReference>
<dbReference type="Pfam" id="PF00109">
    <property type="entry name" value="ketoacyl-synt"/>
    <property type="match status" value="1"/>
</dbReference>
<organism evidence="4 5">
    <name type="scientific">Globisporangium ultimum (strain ATCC 200006 / CBS 805.95 / DAOM BR144)</name>
    <name type="common">Pythium ultimum</name>
    <dbReference type="NCBI Taxonomy" id="431595"/>
    <lineage>
        <taxon>Eukaryota</taxon>
        <taxon>Sar</taxon>
        <taxon>Stramenopiles</taxon>
        <taxon>Oomycota</taxon>
        <taxon>Peronosporomycetes</taxon>
        <taxon>Pythiales</taxon>
        <taxon>Pythiaceae</taxon>
        <taxon>Globisporangium</taxon>
    </lineage>
</organism>
<reference evidence="5" key="1">
    <citation type="journal article" date="2010" name="Genome Biol.">
        <title>Genome sequence of the necrotrophic plant pathogen Pythium ultimum reveals original pathogenicity mechanisms and effector repertoire.</title>
        <authorList>
            <person name="Levesque C.A."/>
            <person name="Brouwer H."/>
            <person name="Cano L."/>
            <person name="Hamilton J.P."/>
            <person name="Holt C."/>
            <person name="Huitema E."/>
            <person name="Raffaele S."/>
            <person name="Robideau G.P."/>
            <person name="Thines M."/>
            <person name="Win J."/>
            <person name="Zerillo M.M."/>
            <person name="Beakes G.W."/>
            <person name="Boore J.L."/>
            <person name="Busam D."/>
            <person name="Dumas B."/>
            <person name="Ferriera S."/>
            <person name="Fuerstenberg S.I."/>
            <person name="Gachon C.M."/>
            <person name="Gaulin E."/>
            <person name="Govers F."/>
            <person name="Grenville-Briggs L."/>
            <person name="Horner N."/>
            <person name="Hostetler J."/>
            <person name="Jiang R.H."/>
            <person name="Johnson J."/>
            <person name="Krajaejun T."/>
            <person name="Lin H."/>
            <person name="Meijer H.J."/>
            <person name="Moore B."/>
            <person name="Morris P."/>
            <person name="Phuntmart V."/>
            <person name="Puiu D."/>
            <person name="Shetty J."/>
            <person name="Stajich J.E."/>
            <person name="Tripathy S."/>
            <person name="Wawra S."/>
            <person name="van West P."/>
            <person name="Whitty B.R."/>
            <person name="Coutinho P.M."/>
            <person name="Henrissat B."/>
            <person name="Martin F."/>
            <person name="Thomas P.D."/>
            <person name="Tyler B.M."/>
            <person name="De Vries R.P."/>
            <person name="Kamoun S."/>
            <person name="Yandell M."/>
            <person name="Tisserat N."/>
            <person name="Buell C.R."/>
        </authorList>
    </citation>
    <scope>NUCLEOTIDE SEQUENCE</scope>
    <source>
        <strain evidence="5">DAOM:BR144</strain>
    </source>
</reference>
<dbReference type="InterPro" id="IPR014030">
    <property type="entry name" value="Ketoacyl_synth_N"/>
</dbReference>
<name>K3WIK4_GLOUD</name>
<dbReference type="Gene3D" id="3.40.47.10">
    <property type="match status" value="2"/>
</dbReference>
<dbReference type="PANTHER" id="PTHR11712">
    <property type="entry name" value="POLYKETIDE SYNTHASE-RELATED"/>
    <property type="match status" value="1"/>
</dbReference>
<protein>
    <recommendedName>
        <fullName evidence="1">beta-ketoacyl-[acyl-carrier-protein] synthase I</fullName>
        <ecNumber evidence="1">2.3.1.41</ecNumber>
    </recommendedName>
</protein>
<dbReference type="HOGENOM" id="CLU_482788_0_0_1"/>
<dbReference type="PROSITE" id="PS52004">
    <property type="entry name" value="KS3_2"/>
    <property type="match status" value="1"/>
</dbReference>
<evidence type="ECO:0000256" key="1">
    <source>
        <dbReference type="ARBA" id="ARBA00013191"/>
    </source>
</evidence>
<reference evidence="4" key="3">
    <citation type="submission" date="2015-02" db="UniProtKB">
        <authorList>
            <consortium name="EnsemblProtists"/>
        </authorList>
    </citation>
    <scope>IDENTIFICATION</scope>
    <source>
        <strain evidence="4">DAOM BR144</strain>
    </source>
</reference>
<dbReference type="InParanoid" id="K3WIK4"/>
<dbReference type="VEuPathDB" id="FungiDB:PYU1_G004785"/>
<evidence type="ECO:0000313" key="5">
    <source>
        <dbReference type="Proteomes" id="UP000019132"/>
    </source>
</evidence>
<dbReference type="eggNOG" id="KOG1394">
    <property type="taxonomic scope" value="Eukaryota"/>
</dbReference>
<dbReference type="GO" id="GO:0004315">
    <property type="term" value="F:3-oxoacyl-[acyl-carrier-protein] synthase activity"/>
    <property type="evidence" value="ECO:0007669"/>
    <property type="project" value="UniProtKB-EC"/>
</dbReference>
<feature type="domain" description="Ketosynthase family 3 (KS3)" evidence="3">
    <location>
        <begin position="1"/>
        <end position="460"/>
    </location>
</feature>
<keyword evidence="5" id="KW-1185">Reference proteome</keyword>
<dbReference type="EMBL" id="GL376564">
    <property type="status" value="NOT_ANNOTATED_CDS"/>
    <property type="molecule type" value="Genomic_DNA"/>
</dbReference>
<evidence type="ECO:0000313" key="4">
    <source>
        <dbReference type="EnsemblProtists" id="PYU1_T004796"/>
    </source>
</evidence>
<dbReference type="PANTHER" id="PTHR11712:SF336">
    <property type="entry name" value="3-OXOACYL-[ACYL-CARRIER-PROTEIN] SYNTHASE, MITOCHONDRIAL"/>
    <property type="match status" value="1"/>
</dbReference>
<keyword evidence="2" id="KW-0808">Transferase</keyword>
<dbReference type="SUPFAM" id="SSF53901">
    <property type="entry name" value="Thiolase-like"/>
    <property type="match status" value="2"/>
</dbReference>
<dbReference type="GO" id="GO:0006633">
    <property type="term" value="P:fatty acid biosynthetic process"/>
    <property type="evidence" value="ECO:0007669"/>
    <property type="project" value="TreeGrafter"/>
</dbReference>
<proteinExistence type="predicted"/>
<evidence type="ECO:0000256" key="2">
    <source>
        <dbReference type="ARBA" id="ARBA00022679"/>
    </source>
</evidence>
<dbReference type="EC" id="2.3.1.41" evidence="1"/>
<dbReference type="InterPro" id="IPR016039">
    <property type="entry name" value="Thiolase-like"/>
</dbReference>